<proteinExistence type="predicted"/>
<evidence type="ECO:0000313" key="1">
    <source>
        <dbReference type="EMBL" id="KIM41145.1"/>
    </source>
</evidence>
<protein>
    <recommendedName>
        <fullName evidence="3">F-box domain-containing protein</fullName>
    </recommendedName>
</protein>
<dbReference type="STRING" id="686832.A0A0C3BX64"/>
<dbReference type="Proteomes" id="UP000053424">
    <property type="component" value="Unassembled WGS sequence"/>
</dbReference>
<gene>
    <name evidence="1" type="ORF">M413DRAFT_28210</name>
</gene>
<evidence type="ECO:0000313" key="2">
    <source>
        <dbReference type="Proteomes" id="UP000053424"/>
    </source>
</evidence>
<dbReference type="OrthoDB" id="3093413at2759"/>
<dbReference type="EMBL" id="KN831781">
    <property type="protein sequence ID" value="KIM41145.1"/>
    <property type="molecule type" value="Genomic_DNA"/>
</dbReference>
<reference evidence="1 2" key="1">
    <citation type="submission" date="2014-04" db="EMBL/GenBank/DDBJ databases">
        <authorList>
            <consortium name="DOE Joint Genome Institute"/>
            <person name="Kuo A."/>
            <person name="Gay G."/>
            <person name="Dore J."/>
            <person name="Kohler A."/>
            <person name="Nagy L.G."/>
            <person name="Floudas D."/>
            <person name="Copeland A."/>
            <person name="Barry K.W."/>
            <person name="Cichocki N."/>
            <person name="Veneault-Fourrey C."/>
            <person name="LaButti K."/>
            <person name="Lindquist E.A."/>
            <person name="Lipzen A."/>
            <person name="Lundell T."/>
            <person name="Morin E."/>
            <person name="Murat C."/>
            <person name="Sun H."/>
            <person name="Tunlid A."/>
            <person name="Henrissat B."/>
            <person name="Grigoriev I.V."/>
            <person name="Hibbett D.S."/>
            <person name="Martin F."/>
            <person name="Nordberg H.P."/>
            <person name="Cantor M.N."/>
            <person name="Hua S.X."/>
        </authorList>
    </citation>
    <scope>NUCLEOTIDE SEQUENCE [LARGE SCALE GENOMIC DNA]</scope>
    <source>
        <strain evidence="2">h7</strain>
    </source>
</reference>
<name>A0A0C3BX64_HEBCY</name>
<evidence type="ECO:0008006" key="3">
    <source>
        <dbReference type="Google" id="ProtNLM"/>
    </source>
</evidence>
<dbReference type="HOGENOM" id="CLU_628593_0_0_1"/>
<organism evidence="1 2">
    <name type="scientific">Hebeloma cylindrosporum</name>
    <dbReference type="NCBI Taxonomy" id="76867"/>
    <lineage>
        <taxon>Eukaryota</taxon>
        <taxon>Fungi</taxon>
        <taxon>Dikarya</taxon>
        <taxon>Basidiomycota</taxon>
        <taxon>Agaricomycotina</taxon>
        <taxon>Agaricomycetes</taxon>
        <taxon>Agaricomycetidae</taxon>
        <taxon>Agaricales</taxon>
        <taxon>Agaricineae</taxon>
        <taxon>Hymenogastraceae</taxon>
        <taxon>Hebeloma</taxon>
    </lineage>
</organism>
<accession>A0A0C3BX64</accession>
<sequence>MLNPPLSILSDDLLRYIIGEVANIPFSNEDLCNLSLADRAFTQTCQKYIFRVLELSNSVDASEKLSKLKRIFDDKPSFANYVRVLEVAHDSAWVFKDRTFISILRLFASSPVPPHTLGLGKIMGRSWIIEDPIFLVQWLTQSFFSQTLTTLRLQECKNVPLPLFLVFPRLREVSLEDVGATETSYHRYPDDLCSGRASPALEVLTYLNSHSLVKQMIAPPPRFTTPVVLWSNLRVLTLAPRDKEAMAYLQPILDAACDTLEELYLTDIDIDESTKSSQKILLSELVNLGNLSNLRVFALCTIIKCNKQRNAPLPVGLRDINIVLNAIPKSNKIMNLWFDFAILGRRPFHGYKEQDWAGMFNDRSHFGREASRIGTTDDNIYRTTGH</sequence>
<keyword evidence="2" id="KW-1185">Reference proteome</keyword>
<reference evidence="2" key="2">
    <citation type="submission" date="2015-01" db="EMBL/GenBank/DDBJ databases">
        <title>Evolutionary Origins and Diversification of the Mycorrhizal Mutualists.</title>
        <authorList>
            <consortium name="DOE Joint Genome Institute"/>
            <consortium name="Mycorrhizal Genomics Consortium"/>
            <person name="Kohler A."/>
            <person name="Kuo A."/>
            <person name="Nagy L.G."/>
            <person name="Floudas D."/>
            <person name="Copeland A."/>
            <person name="Barry K.W."/>
            <person name="Cichocki N."/>
            <person name="Veneault-Fourrey C."/>
            <person name="LaButti K."/>
            <person name="Lindquist E.A."/>
            <person name="Lipzen A."/>
            <person name="Lundell T."/>
            <person name="Morin E."/>
            <person name="Murat C."/>
            <person name="Riley R."/>
            <person name="Ohm R."/>
            <person name="Sun H."/>
            <person name="Tunlid A."/>
            <person name="Henrissat B."/>
            <person name="Grigoriev I.V."/>
            <person name="Hibbett D.S."/>
            <person name="Martin F."/>
        </authorList>
    </citation>
    <scope>NUCLEOTIDE SEQUENCE [LARGE SCALE GENOMIC DNA]</scope>
    <source>
        <strain evidence="2">h7</strain>
    </source>
</reference>
<dbReference type="AlphaFoldDB" id="A0A0C3BX64"/>